<evidence type="ECO:0000313" key="2">
    <source>
        <dbReference type="EMBL" id="KAJ7328980.1"/>
    </source>
</evidence>
<feature type="compositionally biased region" description="Low complexity" evidence="1">
    <location>
        <begin position="195"/>
        <end position="212"/>
    </location>
</feature>
<dbReference type="AlphaFoldDB" id="A0AAD7EJ24"/>
<feature type="region of interest" description="Disordered" evidence="1">
    <location>
        <begin position="191"/>
        <end position="233"/>
    </location>
</feature>
<proteinExistence type="predicted"/>
<accession>A0AAD7EJ24</accession>
<name>A0AAD7EJ24_9AGAR</name>
<keyword evidence="3" id="KW-1185">Reference proteome</keyword>
<reference evidence="2" key="1">
    <citation type="submission" date="2023-03" db="EMBL/GenBank/DDBJ databases">
        <title>Massive genome expansion in bonnet fungi (Mycena s.s.) driven by repeated elements and novel gene families across ecological guilds.</title>
        <authorList>
            <consortium name="Lawrence Berkeley National Laboratory"/>
            <person name="Harder C.B."/>
            <person name="Miyauchi S."/>
            <person name="Viragh M."/>
            <person name="Kuo A."/>
            <person name="Thoen E."/>
            <person name="Andreopoulos B."/>
            <person name="Lu D."/>
            <person name="Skrede I."/>
            <person name="Drula E."/>
            <person name="Henrissat B."/>
            <person name="Morin E."/>
            <person name="Kohler A."/>
            <person name="Barry K."/>
            <person name="LaButti K."/>
            <person name="Morin E."/>
            <person name="Salamov A."/>
            <person name="Lipzen A."/>
            <person name="Mereny Z."/>
            <person name="Hegedus B."/>
            <person name="Baldrian P."/>
            <person name="Stursova M."/>
            <person name="Weitz H."/>
            <person name="Taylor A."/>
            <person name="Grigoriev I.V."/>
            <person name="Nagy L.G."/>
            <person name="Martin F."/>
            <person name="Kauserud H."/>
        </authorList>
    </citation>
    <scope>NUCLEOTIDE SEQUENCE</scope>
    <source>
        <strain evidence="2">CBHHK002</strain>
    </source>
</reference>
<dbReference type="Proteomes" id="UP001218218">
    <property type="component" value="Unassembled WGS sequence"/>
</dbReference>
<evidence type="ECO:0000256" key="1">
    <source>
        <dbReference type="SAM" id="MobiDB-lite"/>
    </source>
</evidence>
<evidence type="ECO:0000313" key="3">
    <source>
        <dbReference type="Proteomes" id="UP001218218"/>
    </source>
</evidence>
<protein>
    <submittedName>
        <fullName evidence="2">Uncharacterized protein</fullName>
    </submittedName>
</protein>
<comment type="caution">
    <text evidence="2">The sequence shown here is derived from an EMBL/GenBank/DDBJ whole genome shotgun (WGS) entry which is preliminary data.</text>
</comment>
<dbReference type="EMBL" id="JARIHO010000038">
    <property type="protein sequence ID" value="KAJ7328980.1"/>
    <property type="molecule type" value="Genomic_DNA"/>
</dbReference>
<gene>
    <name evidence="2" type="ORF">DFH08DRAFT_318201</name>
</gene>
<organism evidence="2 3">
    <name type="scientific">Mycena albidolilacea</name>
    <dbReference type="NCBI Taxonomy" id="1033008"/>
    <lineage>
        <taxon>Eukaryota</taxon>
        <taxon>Fungi</taxon>
        <taxon>Dikarya</taxon>
        <taxon>Basidiomycota</taxon>
        <taxon>Agaricomycotina</taxon>
        <taxon>Agaricomycetes</taxon>
        <taxon>Agaricomycetidae</taxon>
        <taxon>Agaricales</taxon>
        <taxon>Marasmiineae</taxon>
        <taxon>Mycenaceae</taxon>
        <taxon>Mycena</taxon>
    </lineage>
</organism>
<sequence>MADFQTIERAANWQRCFAPRRRRRWRRFHPVRYISTLHLWRSSHDILSPLIGRPTRRFGIVLWVAGLAQAWSGLEGERRGERYHHDQRPAALHQKTVVRSASSRWMHMHIVPRRKRDARQEQVAMKATSRRSTRCGRHLLSIRKSRSPTMRIHPKIPNCVPSTPAMMRWLAVLTPTSPFPCLFAYRRGHPPRGESCSSSRSSSSTSASLLLDSSRRSRSAHFSSTRPGRLVAV</sequence>